<reference evidence="1 2" key="1">
    <citation type="submission" date="2018-06" db="EMBL/GenBank/DDBJ databases">
        <title>Marinomonas sp. YLB-05 draft genome sequence.</title>
        <authorList>
            <person name="Yu L."/>
            <person name="Tang X."/>
        </authorList>
    </citation>
    <scope>NUCLEOTIDE SEQUENCE [LARGE SCALE GENOMIC DNA]</scope>
    <source>
        <strain evidence="1 2">YLB-05</strain>
    </source>
</reference>
<name>A0A370U632_9GAMM</name>
<protein>
    <submittedName>
        <fullName evidence="1">Fis family transcriptional regulator</fullName>
    </submittedName>
</protein>
<sequence length="115" mass="13291">MRKSDKKIEKQLRDGLTNVCDHLLDQALGFEWITHTVNFNRFPNSLRIICIFNSKNAEESFRHSPHCSDLLAVINHQLQQQGLSITLTATQLHFDNEESCQLHHQGNWSARLSSH</sequence>
<dbReference type="EMBL" id="QKRA01000009">
    <property type="protein sequence ID" value="RDL43203.1"/>
    <property type="molecule type" value="Genomic_DNA"/>
</dbReference>
<evidence type="ECO:0000313" key="1">
    <source>
        <dbReference type="EMBL" id="RDL43203.1"/>
    </source>
</evidence>
<accession>A0A370U632</accession>
<gene>
    <name evidence="1" type="ORF">DN730_16010</name>
</gene>
<dbReference type="AlphaFoldDB" id="A0A370U632"/>
<dbReference type="RefSeq" id="WP_115469154.1">
    <property type="nucleotide sequence ID" value="NZ_QKRA01000009.1"/>
</dbReference>
<dbReference type="OrthoDB" id="6996126at2"/>
<evidence type="ECO:0000313" key="2">
    <source>
        <dbReference type="Proteomes" id="UP000254326"/>
    </source>
</evidence>
<comment type="caution">
    <text evidence="1">The sequence shown here is derived from an EMBL/GenBank/DDBJ whole genome shotgun (WGS) entry which is preliminary data.</text>
</comment>
<dbReference type="Proteomes" id="UP000254326">
    <property type="component" value="Unassembled WGS sequence"/>
</dbReference>
<organism evidence="1 2">
    <name type="scientific">Marinomonas piezotolerans</name>
    <dbReference type="NCBI Taxonomy" id="2213058"/>
    <lineage>
        <taxon>Bacteria</taxon>
        <taxon>Pseudomonadati</taxon>
        <taxon>Pseudomonadota</taxon>
        <taxon>Gammaproteobacteria</taxon>
        <taxon>Oceanospirillales</taxon>
        <taxon>Oceanospirillaceae</taxon>
        <taxon>Marinomonas</taxon>
    </lineage>
</organism>
<proteinExistence type="predicted"/>
<keyword evidence="2" id="KW-1185">Reference proteome</keyword>